<dbReference type="AlphaFoldDB" id="A0A8I6XWY1"/>
<dbReference type="Pfam" id="PF03478">
    <property type="entry name" value="Beta-prop_KIB1-4"/>
    <property type="match status" value="1"/>
</dbReference>
<evidence type="ECO:0000256" key="1">
    <source>
        <dbReference type="SAM" id="MobiDB-lite"/>
    </source>
</evidence>
<dbReference type="EnsemblPlants" id="HORVU.MOREX.r3.6HG0613520.1">
    <property type="protein sequence ID" value="HORVU.MOREX.r3.6HG0613520.1.CDS1"/>
    <property type="gene ID" value="HORVU.MOREX.r3.6HG0613520"/>
</dbReference>
<keyword evidence="4" id="KW-1185">Reference proteome</keyword>
<protein>
    <recommendedName>
        <fullName evidence="2">KIB1-4 beta-propeller domain-containing protein</fullName>
    </recommendedName>
</protein>
<feature type="domain" description="KIB1-4 beta-propeller" evidence="2">
    <location>
        <begin position="42"/>
        <end position="249"/>
    </location>
</feature>
<dbReference type="PANTHER" id="PTHR33110">
    <property type="entry name" value="F-BOX/KELCH-REPEAT PROTEIN-RELATED"/>
    <property type="match status" value="1"/>
</dbReference>
<feature type="compositionally biased region" description="Acidic residues" evidence="1">
    <location>
        <begin position="95"/>
        <end position="116"/>
    </location>
</feature>
<reference evidence="4" key="1">
    <citation type="journal article" date="2012" name="Nature">
        <title>A physical, genetic and functional sequence assembly of the barley genome.</title>
        <authorList>
            <consortium name="The International Barley Genome Sequencing Consortium"/>
            <person name="Mayer K.F."/>
            <person name="Waugh R."/>
            <person name="Brown J.W."/>
            <person name="Schulman A."/>
            <person name="Langridge P."/>
            <person name="Platzer M."/>
            <person name="Fincher G.B."/>
            <person name="Muehlbauer G.J."/>
            <person name="Sato K."/>
            <person name="Close T.J."/>
            <person name="Wise R.P."/>
            <person name="Stein N."/>
        </authorList>
    </citation>
    <scope>NUCLEOTIDE SEQUENCE [LARGE SCALE GENOMIC DNA]</scope>
    <source>
        <strain evidence="4">cv. Morex</strain>
    </source>
</reference>
<evidence type="ECO:0000259" key="2">
    <source>
        <dbReference type="Pfam" id="PF03478"/>
    </source>
</evidence>
<dbReference type="Gramene" id="HORVU.MOREX.r3.6HG0613520.1">
    <property type="protein sequence ID" value="HORVU.MOREX.r3.6HG0613520.1.CDS1"/>
    <property type="gene ID" value="HORVU.MOREX.r3.6HG0613520"/>
</dbReference>
<dbReference type="PANTHER" id="PTHR33110:SF152">
    <property type="entry name" value="F-BOX DOMAIN-CONTAINING PROTEIN"/>
    <property type="match status" value="1"/>
</dbReference>
<feature type="region of interest" description="Disordered" evidence="1">
    <location>
        <begin position="95"/>
        <end position="121"/>
    </location>
</feature>
<sequence>MRSTPEDLIVVMTNNLDLPIFSVQRGKGVLLPQPGTAPYDLDTVFDIAFLGDKLYGLDTDGIVTLPITFDDDHSIPMATSIEQLIWSDIDDADVAGDDEDDDGNNNDDEGDEENNGESEKEKVELLSEEDKANRLSHIKNTLKASDGKVGLGIQFKANSMIFRYLVESCGKLFMVIREADSVRFTYKVEVFVFDVNAGTWHPVSGGLGGQTFFISRPFSKSVLARGEVEPDAIYFADFGGEVFCMKSSQARHIGHFRREGFLDFISTTTWIFPPH</sequence>
<proteinExistence type="predicted"/>
<name>A0A8I6XWY1_HORVV</name>
<organism evidence="3 4">
    <name type="scientific">Hordeum vulgare subsp. vulgare</name>
    <name type="common">Domesticated barley</name>
    <dbReference type="NCBI Taxonomy" id="112509"/>
    <lineage>
        <taxon>Eukaryota</taxon>
        <taxon>Viridiplantae</taxon>
        <taxon>Streptophyta</taxon>
        <taxon>Embryophyta</taxon>
        <taxon>Tracheophyta</taxon>
        <taxon>Spermatophyta</taxon>
        <taxon>Magnoliopsida</taxon>
        <taxon>Liliopsida</taxon>
        <taxon>Poales</taxon>
        <taxon>Poaceae</taxon>
        <taxon>BOP clade</taxon>
        <taxon>Pooideae</taxon>
        <taxon>Triticodae</taxon>
        <taxon>Triticeae</taxon>
        <taxon>Hordeinae</taxon>
        <taxon>Hordeum</taxon>
    </lineage>
</organism>
<dbReference type="InterPro" id="IPR005174">
    <property type="entry name" value="KIB1-4_b-propeller"/>
</dbReference>
<dbReference type="Proteomes" id="UP000011116">
    <property type="component" value="Chromosome 6H"/>
</dbReference>
<accession>A0A8I6XWY1</accession>
<reference evidence="3" key="3">
    <citation type="submission" date="2022-01" db="UniProtKB">
        <authorList>
            <consortium name="EnsemblPlants"/>
        </authorList>
    </citation>
    <scope>IDENTIFICATION</scope>
    <source>
        <strain evidence="3">subsp. vulgare</strain>
    </source>
</reference>
<reference evidence="3" key="2">
    <citation type="submission" date="2020-10" db="EMBL/GenBank/DDBJ databases">
        <authorList>
            <person name="Scholz U."/>
            <person name="Mascher M."/>
            <person name="Fiebig A."/>
        </authorList>
    </citation>
    <scope>NUCLEOTIDE SEQUENCE [LARGE SCALE GENOMIC DNA]</scope>
    <source>
        <strain evidence="3">cv. Morex</strain>
    </source>
</reference>
<evidence type="ECO:0000313" key="4">
    <source>
        <dbReference type="Proteomes" id="UP000011116"/>
    </source>
</evidence>
<evidence type="ECO:0000313" key="3">
    <source>
        <dbReference type="EnsemblPlants" id="HORVU.MOREX.r3.6HG0613520.1.CDS1"/>
    </source>
</evidence>